<dbReference type="GO" id="GO:0005737">
    <property type="term" value="C:cytoplasm"/>
    <property type="evidence" value="ECO:0007669"/>
    <property type="project" value="TreeGrafter"/>
</dbReference>
<dbReference type="PANTHER" id="PTHR48079:SF6">
    <property type="entry name" value="NAD(P)-BINDING DOMAIN-CONTAINING PROTEIN-RELATED"/>
    <property type="match status" value="1"/>
</dbReference>
<protein>
    <submittedName>
        <fullName evidence="2">NAD+-dependent farnesol dehydrogenase FLDH</fullName>
    </submittedName>
</protein>
<keyword evidence="3" id="KW-1185">Reference proteome</keyword>
<dbReference type="AlphaFoldDB" id="A0AAW2ZH37"/>
<dbReference type="InterPro" id="IPR051783">
    <property type="entry name" value="NAD(P)-dependent_oxidoreduct"/>
</dbReference>
<accession>A0AAW2ZH37</accession>
<dbReference type="InterPro" id="IPR036291">
    <property type="entry name" value="NAD(P)-bd_dom_sf"/>
</dbReference>
<dbReference type="SUPFAM" id="SSF51735">
    <property type="entry name" value="NAD(P)-binding Rossmann-fold domains"/>
    <property type="match status" value="1"/>
</dbReference>
<gene>
    <name evidence="2" type="ORF">AKO1_013712</name>
</gene>
<reference evidence="2 3" key="1">
    <citation type="submission" date="2024-03" db="EMBL/GenBank/DDBJ databases">
        <title>The Acrasis kona genome and developmental transcriptomes reveal deep origins of eukaryotic multicellular pathways.</title>
        <authorList>
            <person name="Sheikh S."/>
            <person name="Fu C.-J."/>
            <person name="Brown M.W."/>
            <person name="Baldauf S.L."/>
        </authorList>
    </citation>
    <scope>NUCLEOTIDE SEQUENCE [LARGE SCALE GENOMIC DNA]</scope>
    <source>
        <strain evidence="2 3">ATCC MYA-3509</strain>
    </source>
</reference>
<organism evidence="2 3">
    <name type="scientific">Acrasis kona</name>
    <dbReference type="NCBI Taxonomy" id="1008807"/>
    <lineage>
        <taxon>Eukaryota</taxon>
        <taxon>Discoba</taxon>
        <taxon>Heterolobosea</taxon>
        <taxon>Tetramitia</taxon>
        <taxon>Eutetramitia</taxon>
        <taxon>Acrasidae</taxon>
        <taxon>Acrasis</taxon>
    </lineage>
</organism>
<feature type="domain" description="NAD-dependent epimerase/dehydratase" evidence="1">
    <location>
        <begin position="16"/>
        <end position="244"/>
    </location>
</feature>
<dbReference type="Gene3D" id="3.40.50.720">
    <property type="entry name" value="NAD(P)-binding Rossmann-like Domain"/>
    <property type="match status" value="1"/>
</dbReference>
<dbReference type="Proteomes" id="UP001431209">
    <property type="component" value="Unassembled WGS sequence"/>
</dbReference>
<evidence type="ECO:0000259" key="1">
    <source>
        <dbReference type="Pfam" id="PF01370"/>
    </source>
</evidence>
<dbReference type="PANTHER" id="PTHR48079">
    <property type="entry name" value="PROTEIN YEEZ"/>
    <property type="match status" value="1"/>
</dbReference>
<evidence type="ECO:0000313" key="2">
    <source>
        <dbReference type="EMBL" id="KAL0489183.1"/>
    </source>
</evidence>
<dbReference type="EMBL" id="JAOPGA020001527">
    <property type="protein sequence ID" value="KAL0489183.1"/>
    <property type="molecule type" value="Genomic_DNA"/>
</dbReference>
<name>A0AAW2ZH37_9EUKA</name>
<sequence length="347" mass="38653">MTGENGESQTLKKLAVITGATGLLGSNLAIELLSQGFNVRATKRPSSKIQHLSEYAIEWVNGDVGNKDSLVAAFKDADVVFHCAAAVDLILQTTENMILTNVEGTRNVIEAVVQQRSSGKSPRLVYCSSVVTVGVADSPDEPADETHRWNFDEWKLNDGYTVTKTDAENLVKKALQDDAEFDAVIVNPTYIIGENDIGPSSGLMITTMKEMPVIPPGRSNFVDVKDVARGFVSAYSKGRRGERYILSGHNMKYEEFIITTCKLLNISPPKMKLPYSLSFTFALFGEAKQYFSGKEQSVNITKARWGYCENWVFKCDKAKQELQYEVSPIEPAIQRAIDWFRKHDMLK</sequence>
<dbReference type="InterPro" id="IPR001509">
    <property type="entry name" value="Epimerase_deHydtase"/>
</dbReference>
<comment type="caution">
    <text evidence="2">The sequence shown here is derived from an EMBL/GenBank/DDBJ whole genome shotgun (WGS) entry which is preliminary data.</text>
</comment>
<dbReference type="GO" id="GO:0004029">
    <property type="term" value="F:aldehyde dehydrogenase (NAD+) activity"/>
    <property type="evidence" value="ECO:0007669"/>
    <property type="project" value="TreeGrafter"/>
</dbReference>
<evidence type="ECO:0000313" key="3">
    <source>
        <dbReference type="Proteomes" id="UP001431209"/>
    </source>
</evidence>
<proteinExistence type="predicted"/>
<dbReference type="Pfam" id="PF01370">
    <property type="entry name" value="Epimerase"/>
    <property type="match status" value="1"/>
</dbReference>